<dbReference type="OrthoDB" id="9764669at2"/>
<dbReference type="GO" id="GO:0009279">
    <property type="term" value="C:cell outer membrane"/>
    <property type="evidence" value="ECO:0007669"/>
    <property type="project" value="UniProtKB-SubCell"/>
</dbReference>
<dbReference type="InterPro" id="IPR039426">
    <property type="entry name" value="TonB-dep_rcpt-like"/>
</dbReference>
<keyword evidence="7 11" id="KW-0798">TonB box</keyword>
<dbReference type="RefSeq" id="WP_075608361.1">
    <property type="nucleotide sequence ID" value="NZ_CP052766.1"/>
</dbReference>
<keyword evidence="3 10" id="KW-1134">Transmembrane beta strand</keyword>
<dbReference type="GO" id="GO:0006811">
    <property type="term" value="P:monoatomic ion transport"/>
    <property type="evidence" value="ECO:0007669"/>
    <property type="project" value="UniProtKB-KW"/>
</dbReference>
<evidence type="ECO:0000256" key="3">
    <source>
        <dbReference type="ARBA" id="ARBA00022452"/>
    </source>
</evidence>
<evidence type="ECO:0000256" key="5">
    <source>
        <dbReference type="ARBA" id="ARBA00022729"/>
    </source>
</evidence>
<dbReference type="InterPro" id="IPR036942">
    <property type="entry name" value="Beta-barrel_TonB_sf"/>
</dbReference>
<keyword evidence="4 10" id="KW-0812">Transmembrane</keyword>
<gene>
    <name evidence="15" type="ORF">CA267_005845</name>
</gene>
<evidence type="ECO:0000256" key="9">
    <source>
        <dbReference type="ARBA" id="ARBA00023237"/>
    </source>
</evidence>
<dbReference type="InterPro" id="IPR012910">
    <property type="entry name" value="Plug_dom"/>
</dbReference>
<dbReference type="SUPFAM" id="SSF56935">
    <property type="entry name" value="Porins"/>
    <property type="match status" value="1"/>
</dbReference>
<dbReference type="PANTHER" id="PTHR30069:SF53">
    <property type="entry name" value="COLICIN I RECEPTOR-RELATED"/>
    <property type="match status" value="1"/>
</dbReference>
<feature type="chain" id="PRO_5028871900" evidence="12">
    <location>
        <begin position="28"/>
        <end position="643"/>
    </location>
</feature>
<comment type="similarity">
    <text evidence="10 11">Belongs to the TonB-dependent receptor family.</text>
</comment>
<evidence type="ECO:0000256" key="4">
    <source>
        <dbReference type="ARBA" id="ARBA00022692"/>
    </source>
</evidence>
<evidence type="ECO:0000256" key="2">
    <source>
        <dbReference type="ARBA" id="ARBA00022448"/>
    </source>
</evidence>
<dbReference type="Pfam" id="PF00593">
    <property type="entry name" value="TonB_dep_Rec_b-barrel"/>
    <property type="match status" value="1"/>
</dbReference>
<proteinExistence type="inferred from homology"/>
<dbReference type="Pfam" id="PF07715">
    <property type="entry name" value="Plug"/>
    <property type="match status" value="1"/>
</dbReference>
<evidence type="ECO:0000259" key="14">
    <source>
        <dbReference type="Pfam" id="PF07715"/>
    </source>
</evidence>
<organism evidence="15 16">
    <name type="scientific">Alteromonas pelagimontana</name>
    <dbReference type="NCBI Taxonomy" id="1858656"/>
    <lineage>
        <taxon>Bacteria</taxon>
        <taxon>Pseudomonadati</taxon>
        <taxon>Pseudomonadota</taxon>
        <taxon>Gammaproteobacteria</taxon>
        <taxon>Alteromonadales</taxon>
        <taxon>Alteromonadaceae</taxon>
        <taxon>Alteromonas/Salinimonas group</taxon>
        <taxon>Alteromonas</taxon>
    </lineage>
</organism>
<keyword evidence="15" id="KW-0675">Receptor</keyword>
<evidence type="ECO:0000256" key="11">
    <source>
        <dbReference type="RuleBase" id="RU003357"/>
    </source>
</evidence>
<feature type="signal peptide" evidence="12">
    <location>
        <begin position="1"/>
        <end position="27"/>
    </location>
</feature>
<evidence type="ECO:0000256" key="8">
    <source>
        <dbReference type="ARBA" id="ARBA00023136"/>
    </source>
</evidence>
<feature type="domain" description="TonB-dependent receptor plug" evidence="14">
    <location>
        <begin position="50"/>
        <end position="156"/>
    </location>
</feature>
<protein>
    <submittedName>
        <fullName evidence="15">TonB-dependent receptor</fullName>
    </submittedName>
</protein>
<evidence type="ECO:0000313" key="16">
    <source>
        <dbReference type="Proteomes" id="UP000219285"/>
    </source>
</evidence>
<keyword evidence="6" id="KW-0406">Ion transport</keyword>
<evidence type="ECO:0000256" key="7">
    <source>
        <dbReference type="ARBA" id="ARBA00023077"/>
    </source>
</evidence>
<reference evidence="16" key="1">
    <citation type="submission" date="2014-12" db="EMBL/GenBank/DDBJ databases">
        <title>Complete genome sequence of a multi-drug resistant Klebsiella pneumoniae.</title>
        <authorList>
            <person name="Hua X."/>
            <person name="Chen Q."/>
            <person name="Li X."/>
            <person name="Feng Y."/>
            <person name="Ruan Z."/>
            <person name="Yu Y."/>
        </authorList>
    </citation>
    <scope>NUCLEOTIDE SEQUENCE [LARGE SCALE GENOMIC DNA]</scope>
    <source>
        <strain evidence="16">5.12</strain>
    </source>
</reference>
<keyword evidence="16" id="KW-1185">Reference proteome</keyword>
<dbReference type="InterPro" id="IPR000531">
    <property type="entry name" value="Beta-barrel_TonB"/>
</dbReference>
<keyword evidence="8 10" id="KW-0472">Membrane</keyword>
<dbReference type="KEGG" id="apel:CA267_005845"/>
<keyword evidence="2 10" id="KW-0813">Transport</keyword>
<evidence type="ECO:0000256" key="6">
    <source>
        <dbReference type="ARBA" id="ARBA00023065"/>
    </source>
</evidence>
<dbReference type="PROSITE" id="PS52016">
    <property type="entry name" value="TONB_DEPENDENT_REC_3"/>
    <property type="match status" value="1"/>
</dbReference>
<dbReference type="AlphaFoldDB" id="A0A6M4MAW1"/>
<dbReference type="Proteomes" id="UP000219285">
    <property type="component" value="Chromosome"/>
</dbReference>
<keyword evidence="5 12" id="KW-0732">Signal</keyword>
<dbReference type="PANTHER" id="PTHR30069">
    <property type="entry name" value="TONB-DEPENDENT OUTER MEMBRANE RECEPTOR"/>
    <property type="match status" value="1"/>
</dbReference>
<keyword evidence="9 10" id="KW-0998">Cell outer membrane</keyword>
<dbReference type="Gene3D" id="2.170.130.10">
    <property type="entry name" value="TonB-dependent receptor, plug domain"/>
    <property type="match status" value="1"/>
</dbReference>
<sequence length="643" mass="69906">MKITLTSRLLPKATAIACVLASASALAQTSNNDNIETLTITGSRLPIELNQVAASTSVLSEDEIRRSGAVQLTDLLRSLPGVTIAQSGSPGALAEIRVRGSESNHLLVLIDGVVANDIGQGSLIDLAHLTAANVTRIELLRGPQSALWGSGAIGGVLSITTKGAATQNSQSVGGTFAVGSRETTRVNLNASGNQEDFSYSAFADWFETNGDNVARDGDEDDSYRNITTGGGIAWRATDEHTFSANVRIVDYANDYDSTDFSTGLPADADNVTDGQQISTQLSWLLAPSNSDYSSELKLQFREDENSNTTSGTDAGSTTGKRQQVIWVNRYQVNDWQLAGGLEYLQRLFEQRGATDYGDPNQDQHDTTVSAFGEAGSELTDDVFATFSARFDNNSEFDNAVSYRAGLTWEVTRNYSLFGSLGKAIKTPTFTERFGYYPQSFVGNPELKPETSREWEVGARARWTSAWSGEASYFNARLEDEINGYVYDPELLASTAKNILGESRREGIDTELNYQGSSFAVRLAYSYLDATQDEAEITELRRAQHVGSVTVSGDLPVAGLGAYVKLAYTGSRDDMYYPPYPEPATTVGLKPYTLASVNVTYQLAPQWQAALRIDNALGEDYEDIYGYAGEKRRALFSISYQMNP</sequence>
<dbReference type="GO" id="GO:0015889">
    <property type="term" value="P:cobalamin transport"/>
    <property type="evidence" value="ECO:0007669"/>
    <property type="project" value="TreeGrafter"/>
</dbReference>
<evidence type="ECO:0000313" key="15">
    <source>
        <dbReference type="EMBL" id="QJR80331.1"/>
    </source>
</evidence>
<dbReference type="EMBL" id="CP052766">
    <property type="protein sequence ID" value="QJR80331.1"/>
    <property type="molecule type" value="Genomic_DNA"/>
</dbReference>
<evidence type="ECO:0000256" key="10">
    <source>
        <dbReference type="PROSITE-ProRule" id="PRU01360"/>
    </source>
</evidence>
<dbReference type="CDD" id="cd01347">
    <property type="entry name" value="ligand_gated_channel"/>
    <property type="match status" value="1"/>
</dbReference>
<accession>A0A6M4MAW1</accession>
<evidence type="ECO:0000259" key="13">
    <source>
        <dbReference type="Pfam" id="PF00593"/>
    </source>
</evidence>
<comment type="subcellular location">
    <subcellularLocation>
        <location evidence="1 10">Cell outer membrane</location>
        <topology evidence="1 10">Multi-pass membrane protein</topology>
    </subcellularLocation>
</comment>
<dbReference type="InterPro" id="IPR037066">
    <property type="entry name" value="Plug_dom_sf"/>
</dbReference>
<feature type="domain" description="TonB-dependent receptor-like beta-barrel" evidence="13">
    <location>
        <begin position="256"/>
        <end position="614"/>
    </location>
</feature>
<evidence type="ECO:0000256" key="1">
    <source>
        <dbReference type="ARBA" id="ARBA00004571"/>
    </source>
</evidence>
<reference evidence="15 16" key="2">
    <citation type="submission" date="2020-04" db="EMBL/GenBank/DDBJ databases">
        <title>Complete genome sequence of Alteromonas pelagimontana 5.12T.</title>
        <authorList>
            <person name="Sinha R.K."/>
            <person name="Krishnan K.P."/>
            <person name="Kurian J.P."/>
        </authorList>
    </citation>
    <scope>NUCLEOTIDE SEQUENCE [LARGE SCALE GENOMIC DNA]</scope>
    <source>
        <strain evidence="15 16">5.12</strain>
    </source>
</reference>
<name>A0A6M4MAW1_9ALTE</name>
<evidence type="ECO:0000256" key="12">
    <source>
        <dbReference type="SAM" id="SignalP"/>
    </source>
</evidence>
<dbReference type="Gene3D" id="2.40.170.20">
    <property type="entry name" value="TonB-dependent receptor, beta-barrel domain"/>
    <property type="match status" value="1"/>
</dbReference>